<dbReference type="Gene3D" id="3.10.490.10">
    <property type="entry name" value="Gamma-glutamyl cyclotransferase-like"/>
    <property type="match status" value="1"/>
</dbReference>
<feature type="domain" description="Gamma-glutamylcyclotransferase AIG2-like" evidence="2">
    <location>
        <begin position="10"/>
        <end position="138"/>
    </location>
</feature>
<evidence type="ECO:0000313" key="3">
    <source>
        <dbReference type="EMBL" id="ARF55215.1"/>
    </source>
</evidence>
<dbReference type="InterPro" id="IPR013024">
    <property type="entry name" value="GGCT-like"/>
</dbReference>
<feature type="region of interest" description="Disordered" evidence="1">
    <location>
        <begin position="137"/>
        <end position="185"/>
    </location>
</feature>
<sequence>MTTEPERLPFFVYGTLRPGEANHARTLRGRTAAEAPARMAGALLYDGPGYPYATTGPPDAVVHGTLVWPRAADYDAVRAVLDRLEGYAPGDPANLYERVVTEALRPDGSRVRAWVYLAAPPLAARLRATGTVIEGGHWGTVTAPDQAPVNLDDPSRTGDPSRTAGPSGTGGPPRTEDPSRPAEQV</sequence>
<dbReference type="CDD" id="cd06661">
    <property type="entry name" value="GGCT_like"/>
    <property type="match status" value="1"/>
</dbReference>
<accession>A0A1V0TQK1</accession>
<organism evidence="3 4">
    <name type="scientific">Streptomyces gilvosporeus</name>
    <dbReference type="NCBI Taxonomy" id="553510"/>
    <lineage>
        <taxon>Bacteria</taxon>
        <taxon>Bacillati</taxon>
        <taxon>Actinomycetota</taxon>
        <taxon>Actinomycetes</taxon>
        <taxon>Kitasatosporales</taxon>
        <taxon>Streptomycetaceae</taxon>
        <taxon>Streptomyces</taxon>
    </lineage>
</organism>
<evidence type="ECO:0000259" key="2">
    <source>
        <dbReference type="Pfam" id="PF06094"/>
    </source>
</evidence>
<keyword evidence="4" id="KW-1185">Reference proteome</keyword>
<dbReference type="InterPro" id="IPR036568">
    <property type="entry name" value="GGCT-like_sf"/>
</dbReference>
<reference evidence="3 4" key="1">
    <citation type="submission" date="2017-04" db="EMBL/GenBank/DDBJ databases">
        <title>Complete Genome Sequence of Streptomyces gilvosporeus F607, a Capable Producer of Natamycin.</title>
        <authorList>
            <person name="Zong G."/>
            <person name="Zhong C."/>
            <person name="Fu J."/>
            <person name="Qin R."/>
            <person name="Cao G."/>
        </authorList>
    </citation>
    <scope>NUCLEOTIDE SEQUENCE [LARGE SCALE GENOMIC DNA]</scope>
    <source>
        <strain evidence="3 4">F607</strain>
    </source>
</reference>
<dbReference type="Pfam" id="PF06094">
    <property type="entry name" value="GGACT"/>
    <property type="match status" value="1"/>
</dbReference>
<dbReference type="InterPro" id="IPR009288">
    <property type="entry name" value="AIG2-like_dom"/>
</dbReference>
<dbReference type="STRING" id="553510.B1H19_14320"/>
<evidence type="ECO:0000313" key="4">
    <source>
        <dbReference type="Proteomes" id="UP000192726"/>
    </source>
</evidence>
<protein>
    <recommendedName>
        <fullName evidence="2">Gamma-glutamylcyclotransferase AIG2-like domain-containing protein</fullName>
    </recommendedName>
</protein>
<dbReference type="KEGG" id="sgv:B1H19_14320"/>
<evidence type="ECO:0000256" key="1">
    <source>
        <dbReference type="SAM" id="MobiDB-lite"/>
    </source>
</evidence>
<dbReference type="SUPFAM" id="SSF110857">
    <property type="entry name" value="Gamma-glutamyl cyclotransferase-like"/>
    <property type="match status" value="1"/>
</dbReference>
<name>A0A1V0TQK1_9ACTN</name>
<feature type="compositionally biased region" description="Basic and acidic residues" evidence="1">
    <location>
        <begin position="174"/>
        <end position="185"/>
    </location>
</feature>
<dbReference type="Proteomes" id="UP000192726">
    <property type="component" value="Chromosome"/>
</dbReference>
<proteinExistence type="predicted"/>
<dbReference type="EMBL" id="CP020569">
    <property type="protein sequence ID" value="ARF55215.1"/>
    <property type="molecule type" value="Genomic_DNA"/>
</dbReference>
<dbReference type="AlphaFoldDB" id="A0A1V0TQK1"/>
<gene>
    <name evidence="3" type="ORF">B1H19_14320</name>
</gene>
<dbReference type="OrthoDB" id="5070127at2"/>